<gene>
    <name evidence="1" type="ORF">BDD43_3521</name>
</gene>
<comment type="caution">
    <text evidence="1">The sequence shown here is derived from an EMBL/GenBank/DDBJ whole genome shotgun (WGS) entry which is preliminary data.</text>
</comment>
<name>A0A495J2V3_9SPHI</name>
<dbReference type="RefSeq" id="WP_121198830.1">
    <property type="nucleotide sequence ID" value="NZ_RBKU01000001.1"/>
</dbReference>
<organism evidence="1 2">
    <name type="scientific">Mucilaginibacter gracilis</name>
    <dbReference type="NCBI Taxonomy" id="423350"/>
    <lineage>
        <taxon>Bacteria</taxon>
        <taxon>Pseudomonadati</taxon>
        <taxon>Bacteroidota</taxon>
        <taxon>Sphingobacteriia</taxon>
        <taxon>Sphingobacteriales</taxon>
        <taxon>Sphingobacteriaceae</taxon>
        <taxon>Mucilaginibacter</taxon>
    </lineage>
</organism>
<dbReference type="AlphaFoldDB" id="A0A495J2V3"/>
<reference evidence="1 2" key="1">
    <citation type="submission" date="2018-10" db="EMBL/GenBank/DDBJ databases">
        <title>Genomic Encyclopedia of Archaeal and Bacterial Type Strains, Phase II (KMG-II): from individual species to whole genera.</title>
        <authorList>
            <person name="Goeker M."/>
        </authorList>
    </citation>
    <scope>NUCLEOTIDE SEQUENCE [LARGE SCALE GENOMIC DNA]</scope>
    <source>
        <strain evidence="1 2">DSM 18602</strain>
    </source>
</reference>
<keyword evidence="2" id="KW-1185">Reference proteome</keyword>
<evidence type="ECO:0000313" key="2">
    <source>
        <dbReference type="Proteomes" id="UP000268007"/>
    </source>
</evidence>
<sequence>MDLHADTETSVHLENLMVEVGELVRNKISSDKVTPDVDESYSWKINNFSYNQDGVEIDQASRIIHKKKNWTKASFDLSSDIYKLPTFLAAEKYLRERHADQYAIIPIQSFIYKILPVYFEGNGSPDESALQAIKNKVLSELSGDPVYGTATVQLSGLILDSQEFIIDEHAVLRQTKQSDFEQLEVQDLPIQHIFPFNTAILEITYISKDRNGALLQQKVEEYMALLKLYFPGSIQYRSN</sequence>
<accession>A0A495J2V3</accession>
<evidence type="ECO:0000313" key="1">
    <source>
        <dbReference type="EMBL" id="RKR83316.1"/>
    </source>
</evidence>
<dbReference type="Proteomes" id="UP000268007">
    <property type="component" value="Unassembled WGS sequence"/>
</dbReference>
<protein>
    <submittedName>
        <fullName evidence="1">Uncharacterized protein</fullName>
    </submittedName>
</protein>
<dbReference type="EMBL" id="RBKU01000001">
    <property type="protein sequence ID" value="RKR83316.1"/>
    <property type="molecule type" value="Genomic_DNA"/>
</dbReference>
<proteinExistence type="predicted"/>